<evidence type="ECO:0000313" key="3">
    <source>
        <dbReference type="EnsemblMetazoa" id="XP_030842934"/>
    </source>
</evidence>
<protein>
    <submittedName>
        <fullName evidence="3">Uncharacterized protein</fullName>
    </submittedName>
</protein>
<keyword evidence="4" id="KW-1185">Reference proteome</keyword>
<dbReference type="InParanoid" id="A0A7M7NYN8"/>
<evidence type="ECO:0000256" key="2">
    <source>
        <dbReference type="SAM" id="SignalP"/>
    </source>
</evidence>
<name>A0A7M7NYN8_STRPU</name>
<proteinExistence type="predicted"/>
<evidence type="ECO:0000256" key="1">
    <source>
        <dbReference type="ARBA" id="ARBA00022729"/>
    </source>
</evidence>
<dbReference type="InterPro" id="IPR050975">
    <property type="entry name" value="Sleep_regulator"/>
</dbReference>
<dbReference type="KEGG" id="spu:100888709"/>
<feature type="chain" id="PRO_5029595535" evidence="2">
    <location>
        <begin position="19"/>
        <end position="250"/>
    </location>
</feature>
<dbReference type="PANTHER" id="PTHR33562">
    <property type="entry name" value="ATILLA, ISOFORM B-RELATED-RELATED"/>
    <property type="match status" value="1"/>
</dbReference>
<organism evidence="3 4">
    <name type="scientific">Strongylocentrotus purpuratus</name>
    <name type="common">Purple sea urchin</name>
    <dbReference type="NCBI Taxonomy" id="7668"/>
    <lineage>
        <taxon>Eukaryota</taxon>
        <taxon>Metazoa</taxon>
        <taxon>Echinodermata</taxon>
        <taxon>Eleutherozoa</taxon>
        <taxon>Echinozoa</taxon>
        <taxon>Echinoidea</taxon>
        <taxon>Euechinoidea</taxon>
        <taxon>Echinacea</taxon>
        <taxon>Camarodonta</taxon>
        <taxon>Echinidea</taxon>
        <taxon>Strongylocentrotidae</taxon>
        <taxon>Strongylocentrotus</taxon>
    </lineage>
</organism>
<sequence length="250" mass="27079">MGILIFFIFAGCATVSSAVTCYTCQEGYVPFDPEEGLFDLTNCSAPSRNNDFVDTDTNCTGTCLTTISLRSSSSYYEVSRSCLEGSPSFLTSQCDIGCTTPSDCRQCCDSDFCNDASVDDIMKENRMGQTCYECRHSEIPYTGNYNPSCGLAFDPEGTALRYSFCEGLCYSAVTFIEGVEDVQRGCQRLGISCDDANHPYKDDKSVSIGSLDYDMKCCLGSLCNGGRSVGSTMSMIVLASFLAQFLALAL</sequence>
<evidence type="ECO:0000313" key="4">
    <source>
        <dbReference type="Proteomes" id="UP000007110"/>
    </source>
</evidence>
<dbReference type="Proteomes" id="UP000007110">
    <property type="component" value="Unassembled WGS sequence"/>
</dbReference>
<feature type="signal peptide" evidence="2">
    <location>
        <begin position="1"/>
        <end position="18"/>
    </location>
</feature>
<accession>A0A7M7NYN8</accession>
<reference evidence="3" key="2">
    <citation type="submission" date="2021-01" db="UniProtKB">
        <authorList>
            <consortium name="EnsemblMetazoa"/>
        </authorList>
    </citation>
    <scope>IDENTIFICATION</scope>
</reference>
<dbReference type="OrthoDB" id="5945173at2759"/>
<dbReference type="AlphaFoldDB" id="A0A7M7NYN8"/>
<keyword evidence="1 2" id="KW-0732">Signal</keyword>
<dbReference type="EnsemblMetazoa" id="XM_030987074">
    <property type="protein sequence ID" value="XP_030842934"/>
    <property type="gene ID" value="LOC100888709"/>
</dbReference>
<dbReference type="GeneID" id="100888709"/>
<reference evidence="4" key="1">
    <citation type="submission" date="2015-02" db="EMBL/GenBank/DDBJ databases">
        <title>Genome sequencing for Strongylocentrotus purpuratus.</title>
        <authorList>
            <person name="Murali S."/>
            <person name="Liu Y."/>
            <person name="Vee V."/>
            <person name="English A."/>
            <person name="Wang M."/>
            <person name="Skinner E."/>
            <person name="Han Y."/>
            <person name="Muzny D.M."/>
            <person name="Worley K.C."/>
            <person name="Gibbs R.A."/>
        </authorList>
    </citation>
    <scope>NUCLEOTIDE SEQUENCE</scope>
</reference>
<dbReference type="FunCoup" id="A0A7M7NYN8">
    <property type="interactions" value="610"/>
</dbReference>
<dbReference type="RefSeq" id="XP_030842934.1">
    <property type="nucleotide sequence ID" value="XM_030987074.1"/>
</dbReference>
<dbReference type="OMA" id="DIMKENR"/>